<keyword evidence="1" id="KW-0064">Aspartyl protease</keyword>
<dbReference type="EMBL" id="AC006951">
    <property type="protein sequence ID" value="AAD25830.1"/>
    <property type="molecule type" value="Genomic_DNA"/>
</dbReference>
<reference key="1">
    <citation type="journal article" date="1999" name="Nature">
        <title>Sequence and analysis of chromosome 2 of the plant Arabidopsis thaliana.</title>
        <authorList>
            <person name="Lin X."/>
            <person name="Kaul S."/>
            <person name="Rounsley S."/>
            <person name="Shea T.P."/>
            <person name="Benito M.I."/>
            <person name="Town C.D."/>
            <person name="Fujii C.Y."/>
            <person name="Mason T."/>
            <person name="Bowman C.L."/>
            <person name="Barnstead M."/>
            <person name="Feldblyum T.V."/>
            <person name="Buell C.R."/>
            <person name="Ketchum K.A."/>
            <person name="Lee J."/>
            <person name="Ronning C.M."/>
            <person name="Koo H.L."/>
            <person name="Moffat K.S."/>
            <person name="Cronin L.A."/>
            <person name="Shen M."/>
            <person name="Pai G."/>
            <person name="Van Aken S."/>
            <person name="Umayam L."/>
            <person name="Tallon L.J."/>
            <person name="Gill J.E."/>
            <person name="Adams M.D."/>
            <person name="Carrera A.J."/>
            <person name="Creasy T.H."/>
            <person name="Goodman H.M."/>
            <person name="Somerville C.R."/>
            <person name="Copenhaver G.P."/>
            <person name="Preuss D."/>
            <person name="Nierman W.C."/>
            <person name="White O."/>
            <person name="Eisen J.A."/>
            <person name="Salzberg S.L."/>
            <person name="Fraser C.M."/>
            <person name="Venter J.C."/>
        </authorList>
    </citation>
    <scope>NUCLEOTIDE SEQUENCE [LARGE SCALE GENOMIC DNA]</scope>
    <source>
        <strain>cv. Columbia</strain>
    </source>
</reference>
<dbReference type="PANTHER" id="PTHR11439">
    <property type="entry name" value="GAG-POL-RELATED RETROTRANSPOSON"/>
    <property type="match status" value="1"/>
</dbReference>
<protein>
    <submittedName>
        <fullName evidence="7">Putative retroelement pol polyprotein</fullName>
    </submittedName>
</protein>
<dbReference type="PIR" id="B84458">
    <property type="entry name" value="B84458"/>
</dbReference>
<evidence type="ECO:0000259" key="3">
    <source>
        <dbReference type="Pfam" id="PF03732"/>
    </source>
</evidence>
<keyword evidence="1" id="KW-0378">Hydrolase</keyword>
<keyword evidence="1" id="KW-0645">Protease</keyword>
<feature type="domain" description="Retrotransposon gag" evidence="3">
    <location>
        <begin position="95"/>
        <end position="182"/>
    </location>
</feature>
<feature type="domain" description="Retroviral polymerase SH3-like" evidence="6">
    <location>
        <begin position="455"/>
        <end position="508"/>
    </location>
</feature>
<feature type="region of interest" description="Disordered" evidence="2">
    <location>
        <begin position="1"/>
        <end position="36"/>
    </location>
</feature>
<evidence type="ECO:0000259" key="6">
    <source>
        <dbReference type="Pfam" id="PF25597"/>
    </source>
</evidence>
<dbReference type="InterPro" id="IPR013103">
    <property type="entry name" value="RVT_2"/>
</dbReference>
<dbReference type="MEROPS" id="A11.005"/>
<evidence type="ECO:0000259" key="4">
    <source>
        <dbReference type="Pfam" id="PF07727"/>
    </source>
</evidence>
<dbReference type="GO" id="GO:0003676">
    <property type="term" value="F:nucleic acid binding"/>
    <property type="evidence" value="ECO:0007669"/>
    <property type="project" value="InterPro"/>
</dbReference>
<feature type="domain" description="Retrovirus-related Pol polyprotein from transposon TNT 1-94-like beta-barrel" evidence="5">
    <location>
        <begin position="325"/>
        <end position="379"/>
    </location>
</feature>
<name>Q9SJC1_ARATH</name>
<accession>Q9SJC1</accession>
<dbReference type="Pfam" id="PF07727">
    <property type="entry name" value="RVT_2"/>
    <property type="match status" value="1"/>
</dbReference>
<organism evidence="7">
    <name type="scientific">Arabidopsis thaliana</name>
    <name type="common">Mouse-ear cress</name>
    <dbReference type="NCBI Taxonomy" id="3702"/>
    <lineage>
        <taxon>Eukaryota</taxon>
        <taxon>Viridiplantae</taxon>
        <taxon>Streptophyta</taxon>
        <taxon>Embryophyta</taxon>
        <taxon>Tracheophyta</taxon>
        <taxon>Spermatophyta</taxon>
        <taxon>Magnoliopsida</taxon>
        <taxon>eudicotyledons</taxon>
        <taxon>Gunneridae</taxon>
        <taxon>Pentapetalae</taxon>
        <taxon>rosids</taxon>
        <taxon>malvids</taxon>
        <taxon>Brassicales</taxon>
        <taxon>Brassicaceae</taxon>
        <taxon>Camelineae</taxon>
        <taxon>Arabidopsis</taxon>
    </lineage>
</organism>
<reference evidence="7" key="3">
    <citation type="submission" date="2002-02" db="EMBL/GenBank/DDBJ databases">
        <authorList>
            <person name="Town C.D."/>
            <person name="Kaul S."/>
        </authorList>
    </citation>
    <scope>NUCLEOTIDE SEQUENCE</scope>
</reference>
<sequence>MVVTRKIPRRSSRVASSARRQVNRDDDDESSPEIPPIVPPIVSPIVPPVVPPVVPVYTSSIDNPDSIHSPYHLSNSDNPGISIISEIYKSILRFSDASEIWKDLATRFHITNLPRSYQLSQQIWSLQQGSMDLATYYTTLKTLWNELDGANCVTVCKNCDCCKAMETKSEHARVIKFLAGLNESYAVIRSQIIMKKHIPELAGIYNLLDQDLSQRNITPVQNAVAFNFSAMEPTQASVNATYNHSKLQQKVICSHCGYTGHTVDKCYKIHGYPIGFKHKNKNAQQDKQIVPPKPVVAQLAFTNATSSDLLTGMAKTLTKDQIQGTLSETMNDSVTLPTGYGVKITGIGSVELSDHMILKNVLYFPDFRLNLLSVSQLTKDLGYRIFPDFLKMVETQYKTVVKAVRSDNAPELKFVNLFKSKGIIAYHSCPETPEQNSVVERKHQHILNVASSTSSKNRHKFQPRAKACIFLGYPSGYKGYKLLDLETKSIHISRNVVFHETRFPFSSGDSAGPFSDIFGSINESLIENDTEIVDSNIPVVVSEAPILSEPLTVVNDSVNDSHEDSAPKSVPTTSTSRSKRESKQPAHLKDYFCNLSRKGVQYPLSDYMSYDQLSTPYRAYICSVTKFSEPSSFFQAKKSDDWIKAMNAELQALEGTATWEICSLPSNKKAIGCKWVYKVKLNVDGTLERYKARLVAKGYTQQEGVDFEDTFSPVAKMTTVKTLLAVAAAKKWSLHQLDISNAFLNRDLYEEIYMNLAPGYTPKEGEEIPPNAVCKLKKSLYGLKQDSRQWFLKFRSTLLSLGFQQSHADHTLFVKKQQWQRKYALDILEETGMLACKPSAIPMEPSIKLVGDGAEPVINDSASYRRLVGKLMYLTITRPEITYAMNKLCQFTSAPKGSHMKAILKVLQYIKGTIGNGLFYSATSDFVLKGFTDADWASCRDSRRSTSGYCMFLGESMISWKSKKQQMASHSSAESEYRAMQYAVREILADVFTKSLYPTQFKSIVGKMSLKYMPS</sequence>
<dbReference type="CDD" id="cd09272">
    <property type="entry name" value="RNase_HI_RT_Ty1"/>
    <property type="match status" value="1"/>
</dbReference>
<feature type="compositionally biased region" description="Basic residues" evidence="2">
    <location>
        <begin position="1"/>
        <end position="12"/>
    </location>
</feature>
<dbReference type="InterPro" id="IPR057670">
    <property type="entry name" value="SH3_retrovirus"/>
</dbReference>
<dbReference type="GO" id="GO:0004190">
    <property type="term" value="F:aspartic-type endopeptidase activity"/>
    <property type="evidence" value="ECO:0007669"/>
    <property type="project" value="UniProtKB-KW"/>
</dbReference>
<feature type="domain" description="Reverse transcriptase Ty1/copia-type" evidence="4">
    <location>
        <begin position="657"/>
        <end position="817"/>
    </location>
</feature>
<dbReference type="Pfam" id="PF25597">
    <property type="entry name" value="SH3_retrovirus"/>
    <property type="match status" value="1"/>
</dbReference>
<dbReference type="InterPro" id="IPR036397">
    <property type="entry name" value="RNaseH_sf"/>
</dbReference>
<gene>
    <name evidence="7" type="ordered locus">At2g04490</name>
</gene>
<dbReference type="InterPro" id="IPR012337">
    <property type="entry name" value="RNaseH-like_sf"/>
</dbReference>
<reference evidence="7" key="2">
    <citation type="submission" date="2000-03" db="EMBL/GenBank/DDBJ databases">
        <authorList>
            <person name="Lin X."/>
            <person name="Kaul S."/>
            <person name="Shea T.P."/>
            <person name="Fujii C.Y."/>
            <person name="Shen M."/>
            <person name="VanAken S.E."/>
            <person name="Barnstead M.E."/>
            <person name="Mason T.M."/>
            <person name="Bowman C.L."/>
            <person name="Ronning C.M."/>
            <person name="Benito M.-I."/>
            <person name="Carrera A.J."/>
            <person name="Creasy T.H."/>
            <person name="Buell C.R."/>
            <person name="Town C.D."/>
            <person name="Nierman W.C."/>
            <person name="Fraser C.M."/>
            <person name="Venter J.C."/>
        </authorList>
    </citation>
    <scope>NUCLEOTIDE SEQUENCE</scope>
</reference>
<dbReference type="Pfam" id="PF03732">
    <property type="entry name" value="Retrotrans_gag"/>
    <property type="match status" value="1"/>
</dbReference>
<feature type="region of interest" description="Disordered" evidence="2">
    <location>
        <begin position="557"/>
        <end position="585"/>
    </location>
</feature>
<dbReference type="SUPFAM" id="SSF53098">
    <property type="entry name" value="Ribonuclease H-like"/>
    <property type="match status" value="1"/>
</dbReference>
<dbReference type="Gene3D" id="3.30.420.10">
    <property type="entry name" value="Ribonuclease H-like superfamily/Ribonuclease H"/>
    <property type="match status" value="1"/>
</dbReference>
<dbReference type="SUPFAM" id="SSF56672">
    <property type="entry name" value="DNA/RNA polymerases"/>
    <property type="match status" value="1"/>
</dbReference>
<evidence type="ECO:0000256" key="2">
    <source>
        <dbReference type="SAM" id="MobiDB-lite"/>
    </source>
</evidence>
<dbReference type="PANTHER" id="PTHR11439:SF498">
    <property type="entry name" value="DNAK FAMILY PROTEIN"/>
    <property type="match status" value="1"/>
</dbReference>
<dbReference type="ExpressionAtlas" id="Q9SJC1">
    <property type="expression patterns" value="baseline"/>
</dbReference>
<dbReference type="InterPro" id="IPR005162">
    <property type="entry name" value="Retrotrans_gag_dom"/>
</dbReference>
<evidence type="ECO:0000313" key="7">
    <source>
        <dbReference type="EMBL" id="AAD25830.1"/>
    </source>
</evidence>
<dbReference type="InterPro" id="IPR054722">
    <property type="entry name" value="PolX-like_BBD"/>
</dbReference>
<evidence type="ECO:0000256" key="1">
    <source>
        <dbReference type="ARBA" id="ARBA00022750"/>
    </source>
</evidence>
<dbReference type="Pfam" id="PF22936">
    <property type="entry name" value="Pol_BBD"/>
    <property type="match status" value="1"/>
</dbReference>
<proteinExistence type="predicted"/>
<dbReference type="AlphaFoldDB" id="Q9SJC1"/>
<dbReference type="InterPro" id="IPR043502">
    <property type="entry name" value="DNA/RNA_pol_sf"/>
</dbReference>
<evidence type="ECO:0000259" key="5">
    <source>
        <dbReference type="Pfam" id="PF22936"/>
    </source>
</evidence>